<dbReference type="Proteomes" id="UP000838686">
    <property type="component" value="Unassembled WGS sequence"/>
</dbReference>
<evidence type="ECO:0000256" key="2">
    <source>
        <dbReference type="ARBA" id="ARBA00023125"/>
    </source>
</evidence>
<dbReference type="PROSITE" id="PS50932">
    <property type="entry name" value="HTH_LACI_2"/>
    <property type="match status" value="1"/>
</dbReference>
<dbReference type="PROSITE" id="PS00356">
    <property type="entry name" value="HTH_LACI_1"/>
    <property type="match status" value="1"/>
</dbReference>
<dbReference type="CDD" id="cd06267">
    <property type="entry name" value="PBP1_LacI_sugar_binding-like"/>
    <property type="match status" value="1"/>
</dbReference>
<dbReference type="InterPro" id="IPR028082">
    <property type="entry name" value="Peripla_BP_I"/>
</dbReference>
<dbReference type="SMART" id="SM00354">
    <property type="entry name" value="HTH_LACI"/>
    <property type="match status" value="1"/>
</dbReference>
<dbReference type="Gene3D" id="1.10.260.40">
    <property type="entry name" value="lambda repressor-like DNA-binding domains"/>
    <property type="match status" value="1"/>
</dbReference>
<sequence length="338" mass="37844">MKVTINDIAKAANVSKSTVSKVLNDAPSIPDSTKRKIREIMKELNYIPSSLATHLAKQRCFNIGLLIDLSRKNDFLNHFFYDIIGGVESTIGPLNYELTISNIHTMGQEHFMNRLVLNKKVDGLIMDNSILTKEIAAQLNDLSFPFVSLGEMPGVENIHEVDIDSRLGGKMLTDHLFAQGYKRIAFIGGETNEPIFMNRMTGYTASLEEHGVAIDQRLIKPSYVNATIGSQLVLELLELEEAPDAVVCMNNAIAFGVLRALRERRIQVPKEMGVATFDNYPLAPYTTPALTAMHMDTFELGVAAGEMLMDRINDERRSQRHRLIVPALLERESTKRIL</sequence>
<keyword evidence="2" id="KW-0238">DNA-binding</keyword>
<dbReference type="CDD" id="cd01392">
    <property type="entry name" value="HTH_LacI"/>
    <property type="match status" value="1"/>
</dbReference>
<dbReference type="SUPFAM" id="SSF53822">
    <property type="entry name" value="Periplasmic binding protein-like I"/>
    <property type="match status" value="1"/>
</dbReference>
<gene>
    <name evidence="5" type="primary">rbsR</name>
    <name evidence="5" type="ORF">PAECIP111893_03392</name>
</gene>
<dbReference type="PRINTS" id="PR00036">
    <property type="entry name" value="HTHLACI"/>
</dbReference>
<dbReference type="InterPro" id="IPR046335">
    <property type="entry name" value="LacI/GalR-like_sensor"/>
</dbReference>
<dbReference type="EMBL" id="CAKMMF010000019">
    <property type="protein sequence ID" value="CAH1211401.1"/>
    <property type="molecule type" value="Genomic_DNA"/>
</dbReference>
<evidence type="ECO:0000256" key="1">
    <source>
        <dbReference type="ARBA" id="ARBA00023015"/>
    </source>
</evidence>
<evidence type="ECO:0000313" key="5">
    <source>
        <dbReference type="EMBL" id="CAH1211401.1"/>
    </source>
</evidence>
<organism evidence="5 6">
    <name type="scientific">Paenibacillus plantiphilus</name>
    <dbReference type="NCBI Taxonomy" id="2905650"/>
    <lineage>
        <taxon>Bacteria</taxon>
        <taxon>Bacillati</taxon>
        <taxon>Bacillota</taxon>
        <taxon>Bacilli</taxon>
        <taxon>Bacillales</taxon>
        <taxon>Paenibacillaceae</taxon>
        <taxon>Paenibacillus</taxon>
    </lineage>
</organism>
<dbReference type="Pfam" id="PF00356">
    <property type="entry name" value="LacI"/>
    <property type="match status" value="1"/>
</dbReference>
<evidence type="ECO:0000256" key="3">
    <source>
        <dbReference type="ARBA" id="ARBA00023163"/>
    </source>
</evidence>
<keyword evidence="6" id="KW-1185">Reference proteome</keyword>
<dbReference type="PANTHER" id="PTHR30146">
    <property type="entry name" value="LACI-RELATED TRANSCRIPTIONAL REPRESSOR"/>
    <property type="match status" value="1"/>
</dbReference>
<evidence type="ECO:0000313" key="6">
    <source>
        <dbReference type="Proteomes" id="UP000838686"/>
    </source>
</evidence>
<dbReference type="InterPro" id="IPR010982">
    <property type="entry name" value="Lambda_DNA-bd_dom_sf"/>
</dbReference>
<dbReference type="RefSeq" id="WP_236343724.1">
    <property type="nucleotide sequence ID" value="NZ_CAKMMF010000019.1"/>
</dbReference>
<dbReference type="SUPFAM" id="SSF47413">
    <property type="entry name" value="lambda repressor-like DNA-binding domains"/>
    <property type="match status" value="1"/>
</dbReference>
<dbReference type="Gene3D" id="3.40.50.2300">
    <property type="match status" value="2"/>
</dbReference>
<name>A0ABN8GKG3_9BACL</name>
<reference evidence="5" key="1">
    <citation type="submission" date="2022-01" db="EMBL/GenBank/DDBJ databases">
        <authorList>
            <person name="Criscuolo A."/>
        </authorList>
    </citation>
    <scope>NUCLEOTIDE SEQUENCE</scope>
    <source>
        <strain evidence="5">CIP111893</strain>
    </source>
</reference>
<dbReference type="PANTHER" id="PTHR30146:SF109">
    <property type="entry name" value="HTH-TYPE TRANSCRIPTIONAL REGULATOR GALS"/>
    <property type="match status" value="1"/>
</dbReference>
<accession>A0ABN8GKG3</accession>
<dbReference type="InterPro" id="IPR000843">
    <property type="entry name" value="HTH_LacI"/>
</dbReference>
<comment type="caution">
    <text evidence="5">The sequence shown here is derived from an EMBL/GenBank/DDBJ whole genome shotgun (WGS) entry which is preliminary data.</text>
</comment>
<keyword evidence="1" id="KW-0805">Transcription regulation</keyword>
<feature type="domain" description="HTH lacI-type" evidence="4">
    <location>
        <begin position="3"/>
        <end position="57"/>
    </location>
</feature>
<proteinExistence type="predicted"/>
<keyword evidence="3" id="KW-0804">Transcription</keyword>
<dbReference type="Pfam" id="PF13377">
    <property type="entry name" value="Peripla_BP_3"/>
    <property type="match status" value="1"/>
</dbReference>
<protein>
    <submittedName>
        <fullName evidence="5">Ribose operon repressor</fullName>
    </submittedName>
</protein>
<evidence type="ECO:0000259" key="4">
    <source>
        <dbReference type="PROSITE" id="PS50932"/>
    </source>
</evidence>